<dbReference type="AlphaFoldDB" id="A0A940IF83"/>
<reference evidence="1" key="1">
    <citation type="submission" date="2020-10" db="EMBL/GenBank/DDBJ databases">
        <authorList>
            <person name="Gilroy R."/>
        </authorList>
    </citation>
    <scope>NUCLEOTIDE SEQUENCE</scope>
    <source>
        <strain evidence="1">F1-3629</strain>
    </source>
</reference>
<dbReference type="EMBL" id="JADIMJ010000026">
    <property type="protein sequence ID" value="MBO8453396.1"/>
    <property type="molecule type" value="Genomic_DNA"/>
</dbReference>
<name>A0A940IF83_9BACT</name>
<dbReference type="Proteomes" id="UP000771749">
    <property type="component" value="Unassembled WGS sequence"/>
</dbReference>
<dbReference type="InterPro" id="IPR039498">
    <property type="entry name" value="NTP_transf_5"/>
</dbReference>
<comment type="caution">
    <text evidence="1">The sequence shown here is derived from an EMBL/GenBank/DDBJ whole genome shotgun (WGS) entry which is preliminary data.</text>
</comment>
<reference evidence="1" key="2">
    <citation type="journal article" date="2021" name="PeerJ">
        <title>Extensive microbial diversity within the chicken gut microbiome revealed by metagenomics and culture.</title>
        <authorList>
            <person name="Gilroy R."/>
            <person name="Ravi A."/>
            <person name="Getino M."/>
            <person name="Pursley I."/>
            <person name="Horton D.L."/>
            <person name="Alikhan N.F."/>
            <person name="Baker D."/>
            <person name="Gharbi K."/>
            <person name="Hall N."/>
            <person name="Watson M."/>
            <person name="Adriaenssens E.M."/>
            <person name="Foster-Nyarko E."/>
            <person name="Jarju S."/>
            <person name="Secka A."/>
            <person name="Antonio M."/>
            <person name="Oren A."/>
            <person name="Chaudhuri R.R."/>
            <person name="La Ragione R."/>
            <person name="Hildebrand F."/>
            <person name="Pallen M.J."/>
        </authorList>
    </citation>
    <scope>NUCLEOTIDE SEQUENCE</scope>
    <source>
        <strain evidence="1">F1-3629</strain>
    </source>
</reference>
<evidence type="ECO:0000313" key="2">
    <source>
        <dbReference type="Proteomes" id="UP000771749"/>
    </source>
</evidence>
<dbReference type="Pfam" id="PF14907">
    <property type="entry name" value="NTP_transf_5"/>
    <property type="match status" value="1"/>
</dbReference>
<protein>
    <submittedName>
        <fullName evidence="1">Nucleotidyltransferase family protein</fullName>
    </submittedName>
</protein>
<organism evidence="1 2">
    <name type="scientific">Candidatus Cryptobacteroides gallistercoris</name>
    <dbReference type="NCBI Taxonomy" id="2840765"/>
    <lineage>
        <taxon>Bacteria</taxon>
        <taxon>Pseudomonadati</taxon>
        <taxon>Bacteroidota</taxon>
        <taxon>Bacteroidia</taxon>
        <taxon>Bacteroidales</taxon>
        <taxon>Candidatus Cryptobacteroides</taxon>
    </lineage>
</organism>
<accession>A0A940IF83</accession>
<gene>
    <name evidence="1" type="ORF">IAC07_01580</name>
</gene>
<evidence type="ECO:0000313" key="1">
    <source>
        <dbReference type="EMBL" id="MBO8453396.1"/>
    </source>
</evidence>
<sequence length="371" mass="43443">MERIQEIFFFLLRRGLWGEEQPVQENLFPLSSSEWNLIYRLSRKHTLQGIIYDGIVGLPAACQPPKMLLIHWTVEIDKWERINRHQQQILSRLQVLFSQPPAIPFELIKGPAISCFYRNPLHRVCGDLDLYFCGKEQVETANKRIEQTGIRVERGMTGDSAYLINGALIEQHARLIELHNPFFQKELTQWEKQIFTKGKPEERPVYYGIPVTVPTPVAHQLLVSTHILKHLLNAGIGLRQLCDAAVLLRAQHEILDCRELEERCRRFGVYRWSQLLYALLVKYIGLPERYLPFPTDENPDTLMEEVWESGNFGFYDERKAARPEGKWKNKWYTVKQIGRKAKLFYLYAPGETFWWPVLLSGVRIKELIQGK</sequence>
<proteinExistence type="predicted"/>